<dbReference type="Pfam" id="PF07727">
    <property type="entry name" value="RVT_2"/>
    <property type="match status" value="1"/>
</dbReference>
<feature type="domain" description="Reverse transcriptase Ty1/copia-type" evidence="1">
    <location>
        <begin position="1"/>
        <end position="161"/>
    </location>
</feature>
<sequence length="286" mass="32609">MEVKTSFLNGDLTKEVYMEQPEGFVLPGNEQKVSRLVKSICDLKQAPKQWQKKFDDAILANGFKHIGADKCIYSKSCNEYIVILCLYVDDMLIFSNSMEGIVGTKKYLSSVFDMKDLGEVDTILEIKVKIDEKGFTLSQTHYIDKMIDKFKHLDIKEALTPYDHSNKLEENKGRVVAQLKHASAIGSLMYVTHCIRIDIAFDVCKLSRFTSKPSMEHWESIKRVLGYIKDTRNMIFNIMFFQLIQNVDNKVTLGGGAISWALKNKHDSTLNNGIQVDIHNSNRHGS</sequence>
<keyword evidence="2" id="KW-0675">Receptor</keyword>
<dbReference type="EMBL" id="BAABME010003069">
    <property type="protein sequence ID" value="GAA0157270.1"/>
    <property type="molecule type" value="Genomic_DNA"/>
</dbReference>
<evidence type="ECO:0000313" key="2">
    <source>
        <dbReference type="EMBL" id="GAA0157270.1"/>
    </source>
</evidence>
<evidence type="ECO:0000313" key="3">
    <source>
        <dbReference type="Proteomes" id="UP001454036"/>
    </source>
</evidence>
<organism evidence="2 3">
    <name type="scientific">Lithospermum erythrorhizon</name>
    <name type="common">Purple gromwell</name>
    <name type="synonym">Lithospermum officinale var. erythrorhizon</name>
    <dbReference type="NCBI Taxonomy" id="34254"/>
    <lineage>
        <taxon>Eukaryota</taxon>
        <taxon>Viridiplantae</taxon>
        <taxon>Streptophyta</taxon>
        <taxon>Embryophyta</taxon>
        <taxon>Tracheophyta</taxon>
        <taxon>Spermatophyta</taxon>
        <taxon>Magnoliopsida</taxon>
        <taxon>eudicotyledons</taxon>
        <taxon>Gunneridae</taxon>
        <taxon>Pentapetalae</taxon>
        <taxon>asterids</taxon>
        <taxon>lamiids</taxon>
        <taxon>Boraginales</taxon>
        <taxon>Boraginaceae</taxon>
        <taxon>Boraginoideae</taxon>
        <taxon>Lithospermeae</taxon>
        <taxon>Lithospermum</taxon>
    </lineage>
</organism>
<name>A0AAV3Q028_LITER</name>
<accession>A0AAV3Q028</accession>
<dbReference type="PANTHER" id="PTHR11439:SF440">
    <property type="entry name" value="INTEGRASE CATALYTIC DOMAIN-CONTAINING PROTEIN"/>
    <property type="match status" value="1"/>
</dbReference>
<keyword evidence="3" id="KW-1185">Reference proteome</keyword>
<dbReference type="PANTHER" id="PTHR11439">
    <property type="entry name" value="GAG-POL-RELATED RETROTRANSPOSON"/>
    <property type="match status" value="1"/>
</dbReference>
<keyword evidence="2" id="KW-0812">Transmembrane</keyword>
<protein>
    <submittedName>
        <fullName evidence="2">Transmembrane signal receptor</fullName>
    </submittedName>
</protein>
<proteinExistence type="predicted"/>
<dbReference type="Proteomes" id="UP001454036">
    <property type="component" value="Unassembled WGS sequence"/>
</dbReference>
<dbReference type="SUPFAM" id="SSF56672">
    <property type="entry name" value="DNA/RNA polymerases"/>
    <property type="match status" value="1"/>
</dbReference>
<dbReference type="InterPro" id="IPR013103">
    <property type="entry name" value="RVT_2"/>
</dbReference>
<evidence type="ECO:0000259" key="1">
    <source>
        <dbReference type="Pfam" id="PF07727"/>
    </source>
</evidence>
<dbReference type="InterPro" id="IPR043502">
    <property type="entry name" value="DNA/RNA_pol_sf"/>
</dbReference>
<reference evidence="2 3" key="1">
    <citation type="submission" date="2024-01" db="EMBL/GenBank/DDBJ databases">
        <title>The complete chloroplast genome sequence of Lithospermum erythrorhizon: insights into the phylogenetic relationship among Boraginaceae species and the maternal lineages of purple gromwells.</title>
        <authorList>
            <person name="Okada T."/>
            <person name="Watanabe K."/>
        </authorList>
    </citation>
    <scope>NUCLEOTIDE SEQUENCE [LARGE SCALE GENOMIC DNA]</scope>
</reference>
<comment type="caution">
    <text evidence="2">The sequence shown here is derived from an EMBL/GenBank/DDBJ whole genome shotgun (WGS) entry which is preliminary data.</text>
</comment>
<dbReference type="AlphaFoldDB" id="A0AAV3Q028"/>
<gene>
    <name evidence="2" type="ORF">LIER_14575</name>
</gene>
<keyword evidence="2" id="KW-0472">Membrane</keyword>